<dbReference type="AlphaFoldDB" id="A0A5B0LK35"/>
<gene>
    <name evidence="1" type="ORF">PGTUg99_019335</name>
</gene>
<dbReference type="EMBL" id="VDEP01000514">
    <property type="protein sequence ID" value="KAA1064253.1"/>
    <property type="molecule type" value="Genomic_DNA"/>
</dbReference>
<reference evidence="1 2" key="1">
    <citation type="submission" date="2019-05" db="EMBL/GenBank/DDBJ databases">
        <title>Emergence of the Ug99 lineage of the wheat stem rust pathogen through somatic hybridization.</title>
        <authorList>
            <person name="Li F."/>
            <person name="Upadhyaya N.M."/>
            <person name="Sperschneider J."/>
            <person name="Matny O."/>
            <person name="Nguyen-Phuc H."/>
            <person name="Mago R."/>
            <person name="Raley C."/>
            <person name="Miller M.E."/>
            <person name="Silverstein K.A.T."/>
            <person name="Henningsen E."/>
            <person name="Hirsch C.D."/>
            <person name="Visser B."/>
            <person name="Pretorius Z.A."/>
            <person name="Steffenson B.J."/>
            <person name="Schwessinger B."/>
            <person name="Dodds P.N."/>
            <person name="Figueroa M."/>
        </authorList>
    </citation>
    <scope>NUCLEOTIDE SEQUENCE [LARGE SCALE GENOMIC DNA]</scope>
    <source>
        <strain evidence="1 2">Ug99</strain>
    </source>
</reference>
<proteinExistence type="predicted"/>
<dbReference type="Proteomes" id="UP000325313">
    <property type="component" value="Unassembled WGS sequence"/>
</dbReference>
<comment type="caution">
    <text evidence="1">The sequence shown here is derived from an EMBL/GenBank/DDBJ whole genome shotgun (WGS) entry which is preliminary data.</text>
</comment>
<protein>
    <submittedName>
        <fullName evidence="1">Uncharacterized protein</fullName>
    </submittedName>
</protein>
<accession>A0A5B0LK35</accession>
<evidence type="ECO:0000313" key="2">
    <source>
        <dbReference type="Proteomes" id="UP000325313"/>
    </source>
</evidence>
<evidence type="ECO:0000313" key="1">
    <source>
        <dbReference type="EMBL" id="KAA1064253.1"/>
    </source>
</evidence>
<sequence>MFEISGNIHLSLADMSSIGGASDNTIHITSVISSPEIVHHSQYSELSKFHIILQSNSSEPPPFIHEPETEIFFTGHLIASLFGSYPVIKVGAGKWVFHRGQHYELVEEFSKARVWGSGYVTQVKHNRSAPRRSYLTVLDPTPTSGACIRLLAWDSEILGQMSQIKRGNWIKFSGKAGIDAYKDSHIAETTLYGLELLGRSESTQYFLRTNPKTIRELSVDDWAPEKLTKNKGRKKRSFYSTARRFR</sequence>
<organism evidence="1 2">
    <name type="scientific">Puccinia graminis f. sp. tritici</name>
    <dbReference type="NCBI Taxonomy" id="56615"/>
    <lineage>
        <taxon>Eukaryota</taxon>
        <taxon>Fungi</taxon>
        <taxon>Dikarya</taxon>
        <taxon>Basidiomycota</taxon>
        <taxon>Pucciniomycotina</taxon>
        <taxon>Pucciniomycetes</taxon>
        <taxon>Pucciniales</taxon>
        <taxon>Pucciniaceae</taxon>
        <taxon>Puccinia</taxon>
    </lineage>
</organism>
<name>A0A5B0LK35_PUCGR</name>